<dbReference type="SUPFAM" id="SSF117281">
    <property type="entry name" value="Kelch motif"/>
    <property type="match status" value="1"/>
</dbReference>
<dbReference type="Gramene" id="TraesMAC4A03G02212760.1">
    <property type="protein sequence ID" value="TraesMAC4A03G02212760.1.CDS1"/>
    <property type="gene ID" value="TraesMAC4A03G02212760"/>
</dbReference>
<name>A0A3B6I5Z8_WHEAT</name>
<dbReference type="InterPro" id="IPR001810">
    <property type="entry name" value="F-box_dom"/>
</dbReference>
<dbReference type="PANTHER" id="PTHR35546:SF50">
    <property type="entry name" value="F-BOX DOMAIN-CONTAINING PROTEIN"/>
    <property type="match status" value="1"/>
</dbReference>
<dbReference type="SMR" id="A0A3B6I5Z8"/>
<evidence type="ECO:0000313" key="2">
    <source>
        <dbReference type="EnsemblPlants" id="TraesCS4A02G467900.1.cds1"/>
    </source>
</evidence>
<dbReference type="Gramene" id="TraesCS4A03G1175300.1">
    <property type="protein sequence ID" value="TraesCS4A03G1175300.1.CDS1"/>
    <property type="gene ID" value="TraesCS4A03G1175300"/>
</dbReference>
<dbReference type="CDD" id="cd22157">
    <property type="entry name" value="F-box_AtFBW1-like"/>
    <property type="match status" value="1"/>
</dbReference>
<evidence type="ECO:0000259" key="1">
    <source>
        <dbReference type="SMART" id="SM00256"/>
    </source>
</evidence>
<protein>
    <recommendedName>
        <fullName evidence="1">F-box domain-containing protein</fullName>
    </recommendedName>
</protein>
<gene>
    <name evidence="2" type="primary">LOC123083503</name>
</gene>
<proteinExistence type="predicted"/>
<dbReference type="STRING" id="4565.A0A3B6I5Z8"/>
<dbReference type="NCBIfam" id="TIGR01640">
    <property type="entry name" value="F_box_assoc_1"/>
    <property type="match status" value="1"/>
</dbReference>
<dbReference type="InterPro" id="IPR055290">
    <property type="entry name" value="At3g26010-like"/>
</dbReference>
<dbReference type="InterPro" id="IPR056592">
    <property type="entry name" value="Beta-prop_At3g26010-like"/>
</dbReference>
<dbReference type="SUPFAM" id="SSF81383">
    <property type="entry name" value="F-box domain"/>
    <property type="match status" value="1"/>
</dbReference>
<accession>A0A3B6I5Z8</accession>
<feature type="domain" description="F-box" evidence="1">
    <location>
        <begin position="23"/>
        <end position="63"/>
    </location>
</feature>
<dbReference type="Gramene" id="TraesNOR4A03G02231130.1">
    <property type="protein sequence ID" value="TraesNOR4A03G02231130.1.CDS1"/>
    <property type="gene ID" value="TraesNOR4A03G02231130"/>
</dbReference>
<dbReference type="KEGG" id="taes:123083503"/>
<dbReference type="InterPro" id="IPR015915">
    <property type="entry name" value="Kelch-typ_b-propeller"/>
</dbReference>
<sequence>MEEAEKGELLERDTKPTAGLPLLTDDLILEILSRLPVRSLHRFKCVSVSWRDLIADPANRKKLPQTLVGFFYMTINNRIGHHFASVSGDGAAPFDLSIPYLHNNKYGGITQLDACNGLLLYCGFKKKMESWDDFRFLVCNPATGRWVELPPRPPVPVKRYSCTTGLAFDPAVSSHFYVLHFEQAVPETYITGVNIYSSRTGAWSFRSGSRMVEKVVPLNSKCVFVGGMMYLIGNLMDFNNIYVLMVVDMEGKVWKTIPVPYGQRSATIGVSQGCLHYVVASTVSVNDSNEILDSGITLWCLKDRDSKELVLKRSANINELMGMIGEKYTVAEIHPDCDTVFLMSSGGDTLVVYDMQHQKVGCVLNLEKGITKPKQFLPYVPLFSESLPDADGQ</sequence>
<dbReference type="Proteomes" id="UP000019116">
    <property type="component" value="Chromosome 4A"/>
</dbReference>
<dbReference type="EnsemblPlants" id="TraesCS4A02G467900.1">
    <property type="protein sequence ID" value="TraesCS4A02G467900.1.cds1"/>
    <property type="gene ID" value="TraesCS4A02G467900"/>
</dbReference>
<dbReference type="OrthoDB" id="692435at2759"/>
<evidence type="ECO:0000313" key="3">
    <source>
        <dbReference type="Proteomes" id="UP000019116"/>
    </source>
</evidence>
<dbReference type="PANTHER" id="PTHR35546">
    <property type="entry name" value="F-BOX PROTEIN INTERACTION DOMAIN PROTEIN-RELATED"/>
    <property type="match status" value="1"/>
</dbReference>
<reference evidence="2" key="2">
    <citation type="submission" date="2018-10" db="UniProtKB">
        <authorList>
            <consortium name="EnsemblPlants"/>
        </authorList>
    </citation>
    <scope>IDENTIFICATION</scope>
</reference>
<dbReference type="GeneID" id="123083503"/>
<dbReference type="Gene3D" id="2.120.10.80">
    <property type="entry name" value="Kelch-type beta propeller"/>
    <property type="match status" value="1"/>
</dbReference>
<dbReference type="Pfam" id="PF00646">
    <property type="entry name" value="F-box"/>
    <property type="match status" value="1"/>
</dbReference>
<dbReference type="AlphaFoldDB" id="A0A3B6I5Z8"/>
<reference evidence="2" key="1">
    <citation type="submission" date="2018-08" db="EMBL/GenBank/DDBJ databases">
        <authorList>
            <person name="Rossello M."/>
        </authorList>
    </citation>
    <scope>NUCLEOTIDE SEQUENCE [LARGE SCALE GENOMIC DNA]</scope>
    <source>
        <strain evidence="2">cv. Chinese Spring</strain>
    </source>
</reference>
<dbReference type="Gene3D" id="1.20.1280.50">
    <property type="match status" value="1"/>
</dbReference>
<organism evidence="2">
    <name type="scientific">Triticum aestivum</name>
    <name type="common">Wheat</name>
    <dbReference type="NCBI Taxonomy" id="4565"/>
    <lineage>
        <taxon>Eukaryota</taxon>
        <taxon>Viridiplantae</taxon>
        <taxon>Streptophyta</taxon>
        <taxon>Embryophyta</taxon>
        <taxon>Tracheophyta</taxon>
        <taxon>Spermatophyta</taxon>
        <taxon>Magnoliopsida</taxon>
        <taxon>Liliopsida</taxon>
        <taxon>Poales</taxon>
        <taxon>Poaceae</taxon>
        <taxon>BOP clade</taxon>
        <taxon>Pooideae</taxon>
        <taxon>Triticodae</taxon>
        <taxon>Triticeae</taxon>
        <taxon>Triticinae</taxon>
        <taxon>Triticum</taxon>
    </lineage>
</organism>
<dbReference type="Pfam" id="PF24750">
    <property type="entry name" value="b-prop_At3g26010-like"/>
    <property type="match status" value="1"/>
</dbReference>
<dbReference type="InterPro" id="IPR017451">
    <property type="entry name" value="F-box-assoc_interact_dom"/>
</dbReference>
<dbReference type="InterPro" id="IPR036047">
    <property type="entry name" value="F-box-like_dom_sf"/>
</dbReference>
<dbReference type="RefSeq" id="XP_044361468.1">
    <property type="nucleotide sequence ID" value="XM_044505533.1"/>
</dbReference>
<dbReference type="Gramene" id="TraesCS4A02G467900.1">
    <property type="protein sequence ID" value="TraesCS4A02G467900.1.cds1"/>
    <property type="gene ID" value="TraesCS4A02G467900"/>
</dbReference>
<keyword evidence="3" id="KW-1185">Reference proteome</keyword>
<dbReference type="SMART" id="SM00256">
    <property type="entry name" value="FBOX"/>
    <property type="match status" value="1"/>
</dbReference>